<comment type="caution">
    <text evidence="6">The sequence shown here is derived from an EMBL/GenBank/DDBJ whole genome shotgun (WGS) entry which is preliminary data.</text>
</comment>
<dbReference type="InterPro" id="IPR052175">
    <property type="entry name" value="ComplexI-like_HydComp"/>
</dbReference>
<keyword evidence="7" id="KW-1185">Reference proteome</keyword>
<proteinExistence type="predicted"/>
<dbReference type="EMBL" id="JAFLRJ010000093">
    <property type="protein sequence ID" value="MBO0512209.1"/>
    <property type="molecule type" value="Genomic_DNA"/>
</dbReference>
<dbReference type="GO" id="GO:0005886">
    <property type="term" value="C:plasma membrane"/>
    <property type="evidence" value="ECO:0007669"/>
    <property type="project" value="UniProtKB-SubCell"/>
</dbReference>
<evidence type="ECO:0000256" key="5">
    <source>
        <dbReference type="ARBA" id="ARBA00023136"/>
    </source>
</evidence>
<dbReference type="Proteomes" id="UP000664167">
    <property type="component" value="Unassembled WGS sequence"/>
</dbReference>
<evidence type="ECO:0000256" key="2">
    <source>
        <dbReference type="ARBA" id="ARBA00022475"/>
    </source>
</evidence>
<keyword evidence="2" id="KW-1003">Cell membrane</keyword>
<reference evidence="6" key="1">
    <citation type="submission" date="2021-03" db="EMBL/GenBank/DDBJ databases">
        <title>Streptomyces poriferae sp. nov., a novel marine sponge-derived Actinobacteria species with anti-MRSA activity.</title>
        <authorList>
            <person name="Sandoval-Powers M."/>
            <person name="Kralova S."/>
            <person name="Nguyen G.-S."/>
            <person name="Fawwal D."/>
            <person name="Degnes K."/>
            <person name="Klinkenberg G."/>
            <person name="Sletta H."/>
            <person name="Wentzel A."/>
            <person name="Liles M.R."/>
        </authorList>
    </citation>
    <scope>NUCLEOTIDE SEQUENCE</scope>
    <source>
        <strain evidence="6">DSM 41794</strain>
    </source>
</reference>
<gene>
    <name evidence="6" type="ORF">J0695_10355</name>
</gene>
<evidence type="ECO:0000256" key="3">
    <source>
        <dbReference type="ARBA" id="ARBA00022692"/>
    </source>
</evidence>
<keyword evidence="3" id="KW-0812">Transmembrane</keyword>
<sequence>GIALAFLGTVLLYYAARQAGISETQALDWPVLVAHADALDPAVTRLGIALVVLGYGAKAGLVPLHAWLPDA</sequence>
<dbReference type="AlphaFoldDB" id="A0A939JI50"/>
<keyword evidence="5" id="KW-0472">Membrane</keyword>
<comment type="subcellular location">
    <subcellularLocation>
        <location evidence="1">Cell membrane</location>
        <topology evidence="1">Multi-pass membrane protein</topology>
    </subcellularLocation>
</comment>
<dbReference type="PANTHER" id="PTHR42682:SF5">
    <property type="entry name" value="HYDROGENASE-4 COMPONENT F"/>
    <property type="match status" value="1"/>
</dbReference>
<accession>A0A939JI50</accession>
<evidence type="ECO:0000313" key="6">
    <source>
        <dbReference type="EMBL" id="MBO0512209.1"/>
    </source>
</evidence>
<evidence type="ECO:0000256" key="1">
    <source>
        <dbReference type="ARBA" id="ARBA00004651"/>
    </source>
</evidence>
<keyword evidence="4" id="KW-1133">Transmembrane helix</keyword>
<organism evidence="6 7">
    <name type="scientific">Streptomyces beijiangensis</name>
    <dbReference type="NCBI Taxonomy" id="163361"/>
    <lineage>
        <taxon>Bacteria</taxon>
        <taxon>Bacillati</taxon>
        <taxon>Actinomycetota</taxon>
        <taxon>Actinomycetes</taxon>
        <taxon>Kitasatosporales</taxon>
        <taxon>Streptomycetaceae</taxon>
        <taxon>Streptomyces</taxon>
    </lineage>
</organism>
<feature type="non-terminal residue" evidence="6">
    <location>
        <position position="1"/>
    </location>
</feature>
<evidence type="ECO:0000313" key="7">
    <source>
        <dbReference type="Proteomes" id="UP000664167"/>
    </source>
</evidence>
<evidence type="ECO:0000256" key="4">
    <source>
        <dbReference type="ARBA" id="ARBA00022989"/>
    </source>
</evidence>
<protein>
    <submittedName>
        <fullName evidence="6">Hydrogenase</fullName>
    </submittedName>
</protein>
<name>A0A939JI50_9ACTN</name>
<dbReference type="PANTHER" id="PTHR42682">
    <property type="entry name" value="HYDROGENASE-4 COMPONENT F"/>
    <property type="match status" value="1"/>
</dbReference>
<feature type="non-terminal residue" evidence="6">
    <location>
        <position position="71"/>
    </location>
</feature>